<proteinExistence type="predicted"/>
<name>A0A6C0J970_9ZZZZ</name>
<protein>
    <submittedName>
        <fullName evidence="1">Uncharacterized protein</fullName>
    </submittedName>
</protein>
<dbReference type="AlphaFoldDB" id="A0A6C0J970"/>
<sequence length="464" mass="52810">MSHLELNINEYAHEDLLGLFGIINPHLDNIQEKYRTKMTKVEQMEDKVLKKNLESFLNQAYIAIIDKKNEEKSNTVTSHDVIKIEEPSTNSTFSLKYPLGNINPIKRKTTTQLISIDSLFRNLKLYPQSTDFIVNLPNPIENAINMKLVSAEIPNSFSLYSEERGNNKLTISMKVNQIDVSNVPLAIVIIDGSPSFLTLISYINDILDSQRNAYSFLICGIDNISGKLFFRFKTLKEMNTWTTVWHDILGVTTPPDNKPPTPNYVMPGSALTTQTTYPGFASNTDRTQTTQHNVWDASMANVTYTIDFNPGETELIKSLGWAMGFREPTSRVGFTDTFERGYIKYHGYIAGNTPYSDAEDDYIFLYIDDFVGNYNDNLSSALGDDNFFSKSLIARIKISSAFYMVEFIENTGTFLEKTRDYFGPVNIKKLHFKLINKFGGLIDLMNSNFSLTLEFEKLYSSVRN</sequence>
<evidence type="ECO:0000313" key="1">
    <source>
        <dbReference type="EMBL" id="QHU02325.1"/>
    </source>
</evidence>
<dbReference type="EMBL" id="MN740356">
    <property type="protein sequence ID" value="QHU02325.1"/>
    <property type="molecule type" value="Genomic_DNA"/>
</dbReference>
<accession>A0A6C0J970</accession>
<organism evidence="1">
    <name type="scientific">viral metagenome</name>
    <dbReference type="NCBI Taxonomy" id="1070528"/>
    <lineage>
        <taxon>unclassified sequences</taxon>
        <taxon>metagenomes</taxon>
        <taxon>organismal metagenomes</taxon>
    </lineage>
</organism>
<reference evidence="1" key="1">
    <citation type="journal article" date="2020" name="Nature">
        <title>Giant virus diversity and host interactions through global metagenomics.</title>
        <authorList>
            <person name="Schulz F."/>
            <person name="Roux S."/>
            <person name="Paez-Espino D."/>
            <person name="Jungbluth S."/>
            <person name="Walsh D.A."/>
            <person name="Denef V.J."/>
            <person name="McMahon K.D."/>
            <person name="Konstantinidis K.T."/>
            <person name="Eloe-Fadrosh E.A."/>
            <person name="Kyrpides N.C."/>
            <person name="Woyke T."/>
        </authorList>
    </citation>
    <scope>NUCLEOTIDE SEQUENCE</scope>
    <source>
        <strain evidence="1">GVMAG-M-3300025880-75</strain>
    </source>
</reference>